<reference evidence="2" key="1">
    <citation type="journal article" date="2023" name="Science">
        <title>Genome structures resolve the early diversification of teleost fishes.</title>
        <authorList>
            <person name="Parey E."/>
            <person name="Louis A."/>
            <person name="Montfort J."/>
            <person name="Bouchez O."/>
            <person name="Roques C."/>
            <person name="Iampietro C."/>
            <person name="Lluch J."/>
            <person name="Castinel A."/>
            <person name="Donnadieu C."/>
            <person name="Desvignes T."/>
            <person name="Floi Bucao C."/>
            <person name="Jouanno E."/>
            <person name="Wen M."/>
            <person name="Mejri S."/>
            <person name="Dirks R."/>
            <person name="Jansen H."/>
            <person name="Henkel C."/>
            <person name="Chen W.J."/>
            <person name="Zahm M."/>
            <person name="Cabau C."/>
            <person name="Klopp C."/>
            <person name="Thompson A.W."/>
            <person name="Robinson-Rechavi M."/>
            <person name="Braasch I."/>
            <person name="Lecointre G."/>
            <person name="Bobe J."/>
            <person name="Postlethwait J.H."/>
            <person name="Berthelot C."/>
            <person name="Roest Crollius H."/>
            <person name="Guiguen Y."/>
        </authorList>
    </citation>
    <scope>NUCLEOTIDE SEQUENCE</scope>
    <source>
        <strain evidence="2">NC1722</strain>
    </source>
</reference>
<comment type="caution">
    <text evidence="2">The sequence shown here is derived from an EMBL/GenBank/DDBJ whole genome shotgun (WGS) entry which is preliminary data.</text>
</comment>
<organism evidence="2 3">
    <name type="scientific">Aldrovandia affinis</name>
    <dbReference type="NCBI Taxonomy" id="143900"/>
    <lineage>
        <taxon>Eukaryota</taxon>
        <taxon>Metazoa</taxon>
        <taxon>Chordata</taxon>
        <taxon>Craniata</taxon>
        <taxon>Vertebrata</taxon>
        <taxon>Euteleostomi</taxon>
        <taxon>Actinopterygii</taxon>
        <taxon>Neopterygii</taxon>
        <taxon>Teleostei</taxon>
        <taxon>Notacanthiformes</taxon>
        <taxon>Halosauridae</taxon>
        <taxon>Aldrovandia</taxon>
    </lineage>
</organism>
<proteinExistence type="predicted"/>
<dbReference type="Proteomes" id="UP001221898">
    <property type="component" value="Unassembled WGS sequence"/>
</dbReference>
<evidence type="ECO:0000256" key="1">
    <source>
        <dbReference type="SAM" id="MobiDB-lite"/>
    </source>
</evidence>
<protein>
    <submittedName>
        <fullName evidence="2">Uncharacterized protein</fullName>
    </submittedName>
</protein>
<dbReference type="EMBL" id="JAINUG010000117">
    <property type="protein sequence ID" value="KAJ8395343.1"/>
    <property type="molecule type" value="Genomic_DNA"/>
</dbReference>
<name>A0AAD7S3X7_9TELE</name>
<feature type="region of interest" description="Disordered" evidence="1">
    <location>
        <begin position="50"/>
        <end position="72"/>
    </location>
</feature>
<gene>
    <name evidence="2" type="ORF">AAFF_G00033280</name>
</gene>
<keyword evidence="3" id="KW-1185">Reference proteome</keyword>
<evidence type="ECO:0000313" key="3">
    <source>
        <dbReference type="Proteomes" id="UP001221898"/>
    </source>
</evidence>
<accession>A0AAD7S3X7</accession>
<dbReference type="AlphaFoldDB" id="A0AAD7S3X7"/>
<sequence>MLESFNGLDTFSMLQGQDISAETPGTFRKLRCSLLSYSLPGDGEKQRKSLLHSGFRRQFPTPKKTGGCGTAR</sequence>
<evidence type="ECO:0000313" key="2">
    <source>
        <dbReference type="EMBL" id="KAJ8395343.1"/>
    </source>
</evidence>